<dbReference type="AlphaFoldDB" id="A0A7U1AQ21"/>
<dbReference type="EMBL" id="MW315772">
    <property type="protein sequence ID" value="QQY84778.1"/>
    <property type="molecule type" value="Genomic_DNA"/>
</dbReference>
<dbReference type="InterPro" id="IPR003359">
    <property type="entry name" value="PSI_Ycf4_assembly"/>
</dbReference>
<dbReference type="GO" id="GO:0015979">
    <property type="term" value="P:photosynthesis"/>
    <property type="evidence" value="ECO:0007669"/>
    <property type="project" value="UniProtKB-UniRule"/>
</dbReference>
<keyword evidence="6 10" id="KW-1133">Transmembrane helix</keyword>
<evidence type="ECO:0000313" key="11">
    <source>
        <dbReference type="EMBL" id="QQY84778.1"/>
    </source>
</evidence>
<comment type="subcellular location">
    <subcellularLocation>
        <location evidence="9">Plastid thylakoid membrane</location>
        <topology evidence="9">Multi-pass membrane protein</topology>
    </subcellularLocation>
    <subcellularLocation>
        <location evidence="10">Plastid</location>
        <location evidence="10">Chloroplast thylakoid membrane</location>
        <topology evidence="10">Multi-pass membrane protein</topology>
    </subcellularLocation>
</comment>
<dbReference type="GO" id="GO:0009522">
    <property type="term" value="C:photosystem I"/>
    <property type="evidence" value="ECO:0007669"/>
    <property type="project" value="InterPro"/>
</dbReference>
<proteinExistence type="inferred from homology"/>
<comment type="similarity">
    <text evidence="2 10">Belongs to the Ycf4 family.</text>
</comment>
<dbReference type="NCBIfam" id="NF002712">
    <property type="entry name" value="PRK02542.1"/>
    <property type="match status" value="1"/>
</dbReference>
<dbReference type="PANTHER" id="PTHR33288:SF4">
    <property type="entry name" value="PHOTOSYSTEM I ASSEMBLY PROTEIN YCF4"/>
    <property type="match status" value="1"/>
</dbReference>
<keyword evidence="7 10" id="KW-0793">Thylakoid</keyword>
<evidence type="ECO:0000256" key="9">
    <source>
        <dbReference type="ARBA" id="ARBA00046286"/>
    </source>
</evidence>
<accession>A0A7U1AQ21</accession>
<evidence type="ECO:0000256" key="1">
    <source>
        <dbReference type="ARBA" id="ARBA00002862"/>
    </source>
</evidence>
<name>A0A7U1AQ21_9CHLO</name>
<keyword evidence="11" id="KW-0934">Plastid</keyword>
<feature type="transmembrane region" description="Helical" evidence="10">
    <location>
        <begin position="76"/>
        <end position="100"/>
    </location>
</feature>
<keyword evidence="5 10" id="KW-0812">Transmembrane</keyword>
<evidence type="ECO:0000256" key="7">
    <source>
        <dbReference type="ARBA" id="ARBA00023078"/>
    </source>
</evidence>
<evidence type="ECO:0000256" key="2">
    <source>
        <dbReference type="ARBA" id="ARBA00008198"/>
    </source>
</evidence>
<feature type="transmembrane region" description="Helical" evidence="10">
    <location>
        <begin position="34"/>
        <end position="56"/>
    </location>
</feature>
<reference evidence="11" key="1">
    <citation type="submission" date="2020-11" db="EMBL/GenBank/DDBJ databases">
        <title>The Chloroplast Genome of the Green Alga Chaetophora lobata.</title>
        <authorList>
            <person name="Liu B."/>
        </authorList>
    </citation>
    <scope>NUCLEOTIDE SEQUENCE</scope>
</reference>
<evidence type="ECO:0000256" key="4">
    <source>
        <dbReference type="ARBA" id="ARBA00022531"/>
    </source>
</evidence>
<evidence type="ECO:0000256" key="3">
    <source>
        <dbReference type="ARBA" id="ARBA00015395"/>
    </source>
</evidence>
<sequence length="196" mass="22578">MRMIFKYKKILTKMNSENLIRRYVITGSRRLSNYWWASVVFLGAIGFLFTGLSSYFGQNLLPFLQVQNITFFPQGLVMSFYGILGILLSIYLWLTIIWNVGGGFNEFNKKDGTIRIFRWGFPGKVRCIDISYSLKEVEAIKVDFKQGVNPQRTLYLRIKGKREIPLSQIGQPLTVEEVEKQAAELAKFLQVSVEGL</sequence>
<evidence type="ECO:0000256" key="5">
    <source>
        <dbReference type="ARBA" id="ARBA00022692"/>
    </source>
</evidence>
<keyword evidence="8 10" id="KW-0472">Membrane</keyword>
<gene>
    <name evidence="10 11" type="primary">ycf4</name>
</gene>
<dbReference type="PANTHER" id="PTHR33288">
    <property type="match status" value="1"/>
</dbReference>
<evidence type="ECO:0000256" key="10">
    <source>
        <dbReference type="HAMAP-Rule" id="MF_00437"/>
    </source>
</evidence>
<dbReference type="HAMAP" id="MF_00437">
    <property type="entry name" value="Ycf4"/>
    <property type="match status" value="1"/>
</dbReference>
<evidence type="ECO:0000256" key="8">
    <source>
        <dbReference type="ARBA" id="ARBA00023136"/>
    </source>
</evidence>
<organism evidence="11">
    <name type="scientific">Chaetophora lobata</name>
    <dbReference type="NCBI Taxonomy" id="1249516"/>
    <lineage>
        <taxon>Eukaryota</taxon>
        <taxon>Viridiplantae</taxon>
        <taxon>Chlorophyta</taxon>
        <taxon>core chlorophytes</taxon>
        <taxon>Chlorophyceae</taxon>
        <taxon>OCC clade</taxon>
        <taxon>Chaetophorales</taxon>
        <taxon>Chaetophoraceae</taxon>
        <taxon>Chaetophora</taxon>
    </lineage>
</organism>
<dbReference type="GO" id="GO:0009535">
    <property type="term" value="C:chloroplast thylakoid membrane"/>
    <property type="evidence" value="ECO:0007669"/>
    <property type="project" value="UniProtKB-SubCell"/>
</dbReference>
<keyword evidence="4 10" id="KW-0602">Photosynthesis</keyword>
<evidence type="ECO:0000256" key="6">
    <source>
        <dbReference type="ARBA" id="ARBA00022989"/>
    </source>
</evidence>
<comment type="function">
    <text evidence="1 10">Seems to be required for the assembly of the photosystem I complex.</text>
</comment>
<dbReference type="Pfam" id="PF02392">
    <property type="entry name" value="Ycf4"/>
    <property type="match status" value="1"/>
</dbReference>
<protein>
    <recommendedName>
        <fullName evidence="3 10">Photosystem I assembly protein Ycf4</fullName>
    </recommendedName>
</protein>
<geneLocation type="chloroplast" evidence="11"/>
<keyword evidence="11" id="KW-0150">Chloroplast</keyword>